<dbReference type="InterPro" id="IPR052188">
    <property type="entry name" value="Ni-pincer_cofactor_biosynth"/>
</dbReference>
<dbReference type="EMBL" id="LHXO01000029">
    <property type="protein sequence ID" value="KXA94992.1"/>
    <property type="molecule type" value="Genomic_DNA"/>
</dbReference>
<dbReference type="Pfam" id="PF02540">
    <property type="entry name" value="NAD_synthase"/>
    <property type="match status" value="1"/>
</dbReference>
<dbReference type="InterPro" id="IPR022310">
    <property type="entry name" value="NAD/GMP_synthase"/>
</dbReference>
<evidence type="ECO:0000259" key="1">
    <source>
        <dbReference type="Pfam" id="PF02540"/>
    </source>
</evidence>
<dbReference type="SUPFAM" id="SSF52402">
    <property type="entry name" value="Adenine nucleotide alpha hydrolases-like"/>
    <property type="match status" value="1"/>
</dbReference>
<protein>
    <recommendedName>
        <fullName evidence="1">NAD/GMP synthase domain-containing protein</fullName>
    </recommendedName>
</protein>
<evidence type="ECO:0000313" key="2">
    <source>
        <dbReference type="EMBL" id="KXA94992.1"/>
    </source>
</evidence>
<dbReference type="InterPro" id="IPR005232">
    <property type="entry name" value="LarE"/>
</dbReference>
<dbReference type="AlphaFoldDB" id="A0A133UL88"/>
<reference evidence="2 3" key="1">
    <citation type="journal article" date="2016" name="Sci. Rep.">
        <title>Metabolic traits of an uncultured archaeal lineage -MSBL1- from brine pools of the Red Sea.</title>
        <authorList>
            <person name="Mwirichia R."/>
            <person name="Alam I."/>
            <person name="Rashid M."/>
            <person name="Vinu M."/>
            <person name="Ba-Alawi W."/>
            <person name="Anthony Kamau A."/>
            <person name="Kamanda Ngugi D."/>
            <person name="Goker M."/>
            <person name="Klenk H.P."/>
            <person name="Bajic V."/>
            <person name="Stingl U."/>
        </authorList>
    </citation>
    <scope>NUCLEOTIDE SEQUENCE [LARGE SCALE GENOMIC DNA]</scope>
    <source>
        <strain evidence="2">SCGC-AAA259E19</strain>
    </source>
</reference>
<dbReference type="GO" id="GO:0016783">
    <property type="term" value="F:sulfurtransferase activity"/>
    <property type="evidence" value="ECO:0007669"/>
    <property type="project" value="InterPro"/>
</dbReference>
<dbReference type="GO" id="GO:0006163">
    <property type="term" value="P:purine nucleotide metabolic process"/>
    <property type="evidence" value="ECO:0007669"/>
    <property type="project" value="UniProtKB-ARBA"/>
</dbReference>
<dbReference type="PIRSF" id="PIRSF006661">
    <property type="entry name" value="PP-lp_UCP006661"/>
    <property type="match status" value="1"/>
</dbReference>
<evidence type="ECO:0000313" key="3">
    <source>
        <dbReference type="Proteomes" id="UP000070284"/>
    </source>
</evidence>
<dbReference type="NCBIfam" id="TIGR00268">
    <property type="entry name" value="ATP-dependent sacrificial sulfur transferase LarE"/>
    <property type="match status" value="1"/>
</dbReference>
<dbReference type="PANTHER" id="PTHR43169:SF2">
    <property type="entry name" value="NAD_GMP SYNTHASE DOMAIN-CONTAINING PROTEIN"/>
    <property type="match status" value="1"/>
</dbReference>
<accession>A0A133UL88</accession>
<dbReference type="InterPro" id="IPR014729">
    <property type="entry name" value="Rossmann-like_a/b/a_fold"/>
</dbReference>
<organism evidence="2 3">
    <name type="scientific">candidate division MSBL1 archaeon SCGC-AAA259E19</name>
    <dbReference type="NCBI Taxonomy" id="1698264"/>
    <lineage>
        <taxon>Archaea</taxon>
        <taxon>Methanobacteriati</taxon>
        <taxon>Methanobacteriota</taxon>
        <taxon>candidate division MSBL1</taxon>
    </lineage>
</organism>
<dbReference type="Gene3D" id="3.40.50.620">
    <property type="entry name" value="HUPs"/>
    <property type="match status" value="1"/>
</dbReference>
<sequence>MEYTEKEKKLKEIVEKYGSAVVAFSGGADSFLVASIASEVLGDEAVAVTARSPIYPSWDEEDAEKVSEETGIRHIFLDSQELKNENFAENPEDRCYYCKKELLESLDEIRKRLGYEKILDGTNSSDFGDYRPGLRALREFGEVVQSPLAEAQLEKEDVRKIAEKRGLPIADKPSSPCLASRIPYGDRITPEKVKRVRDAEEYLRSLGFRIVRVRDHGNIARLEVAQERIPDLLERRKEVAKNLKDLGYDYVSLDLEGYRTGSLNPE</sequence>
<dbReference type="CDD" id="cd01990">
    <property type="entry name" value="LarE-like"/>
    <property type="match status" value="1"/>
</dbReference>
<feature type="domain" description="NAD/GMP synthase" evidence="1">
    <location>
        <begin position="4"/>
        <end position="80"/>
    </location>
</feature>
<gene>
    <name evidence="2" type="ORF">AKJ65_02820</name>
</gene>
<dbReference type="PATRIC" id="fig|1698264.3.peg.1121"/>
<name>A0A133UL88_9EURY</name>
<proteinExistence type="predicted"/>
<dbReference type="PANTHER" id="PTHR43169">
    <property type="entry name" value="EXSB FAMILY PROTEIN"/>
    <property type="match status" value="1"/>
</dbReference>
<keyword evidence="3" id="KW-1185">Reference proteome</keyword>
<dbReference type="Proteomes" id="UP000070284">
    <property type="component" value="Unassembled WGS sequence"/>
</dbReference>
<comment type="caution">
    <text evidence="2">The sequence shown here is derived from an EMBL/GenBank/DDBJ whole genome shotgun (WGS) entry which is preliminary data.</text>
</comment>